<dbReference type="GeneID" id="24170888"/>
<evidence type="ECO:0000313" key="2">
    <source>
        <dbReference type="EMBL" id="AKC91685.1"/>
    </source>
</evidence>
<dbReference type="EMBL" id="KP752043">
    <property type="protein sequence ID" value="AKC91685.1"/>
    <property type="molecule type" value="Genomic_DNA"/>
</dbReference>
<sequence length="260" mass="31272">MIPLTPLFAQYQDSFFLYTFRHLNKMRMIKSQHLVEIMATELTYLYNIACLIIYKDVQNEEIENLKTWALSLNDEFDLEHMKIAFAEKMKELNLRSFQPKSYDYKFSTIWDVIHFLALLIDDMVENRDKLTYSFVFNQLQQMKTFYYNLFSKLDCAVCRDHYIRIKGYLTLNIERLETCMNRERGGEPLEMVDDITSNNVTENVLMKHGTLYATMVFHNHINDYRYIQRNMLPPIKAFRMQWFEYKQMLGLTPEQNDTAN</sequence>
<accession>A0A0E3URB2</accession>
<dbReference type="Pfam" id="PF05214">
    <property type="entry name" value="Baculo_p33"/>
    <property type="match status" value="1"/>
</dbReference>
<evidence type="ECO:0000259" key="1">
    <source>
        <dbReference type="PROSITE" id="PS51324"/>
    </source>
</evidence>
<name>A0A0E3URB2_9ABAC</name>
<dbReference type="OrthoDB" id="8905at10239"/>
<protein>
    <submittedName>
        <fullName evidence="2">Sox</fullName>
    </submittedName>
</protein>
<dbReference type="InterPro" id="IPR007879">
    <property type="entry name" value="Baculo_p33"/>
</dbReference>
<dbReference type="PROSITE" id="PS51324">
    <property type="entry name" value="ERV_ALR"/>
    <property type="match status" value="1"/>
</dbReference>
<dbReference type="Proteomes" id="UP000201190">
    <property type="component" value="Segment"/>
</dbReference>
<reference evidence="2 3" key="1">
    <citation type="journal article" date="2015" name="Genome Announc.">
        <title>Genome Sequence of an Alphabaculovirus Isolated from the Oak Looper, Lambdina fiscellaria, Contains a Putative 2-Kilobase-Pair Transposable Element Encoding a Transposase and a FLYWCH Domain-Containing Protein.</title>
        <authorList>
            <person name="Rohrmann G.F."/>
            <person name="Erlandson M.A."/>
            <person name="Theilmann D.A."/>
        </authorList>
    </citation>
    <scope>NUCLEOTIDE SEQUENCE [LARGE SCALE GENOMIC DNA]</scope>
    <source>
        <strain evidence="2">GR15</strain>
    </source>
</reference>
<feature type="domain" description="ERV/ALR sulfhydryl oxidase" evidence="1">
    <location>
        <begin position="98"/>
        <end position="242"/>
    </location>
</feature>
<proteinExistence type="predicted"/>
<organism evidence="2 3">
    <name type="scientific">Lambdina fiscellaria nucleopolyhedrovirus</name>
    <dbReference type="NCBI Taxonomy" id="1642929"/>
    <lineage>
        <taxon>Viruses</taxon>
        <taxon>Viruses incertae sedis</taxon>
        <taxon>Naldaviricetes</taxon>
        <taxon>Lefavirales</taxon>
        <taxon>Baculoviridae</taxon>
        <taxon>Alphabaculovirus</taxon>
        <taxon>Alphabaculovirus lafiscellariae</taxon>
    </lineage>
</organism>
<dbReference type="RefSeq" id="YP_009133267.1">
    <property type="nucleotide sequence ID" value="NC_026922.1"/>
</dbReference>
<dbReference type="GO" id="GO:0016972">
    <property type="term" value="F:thiol oxidase activity"/>
    <property type="evidence" value="ECO:0007669"/>
    <property type="project" value="InterPro"/>
</dbReference>
<evidence type="ECO:0000313" key="3">
    <source>
        <dbReference type="Proteomes" id="UP000201190"/>
    </source>
</evidence>
<dbReference type="KEGG" id="vg:24170888"/>
<keyword evidence="3" id="KW-1185">Reference proteome</keyword>
<dbReference type="InterPro" id="IPR017905">
    <property type="entry name" value="ERV/ALR_sulphydryl_oxidase"/>
</dbReference>